<proteinExistence type="predicted"/>
<dbReference type="RefSeq" id="WP_085766230.1">
    <property type="nucleotide sequence ID" value="NZ_CP019344.1"/>
</dbReference>
<sequence length="177" mass="20453">MNSITRAVLIGGPGTGKTSVINALKDIGYNVLPEISRQVIKEAQKKGIDQLFLTDPHAFSDRLLEGRISQYGEATNGLYFYDRGIPDVPAYHRFTGDPIPEIYVEKSIRLRYDYCFYFPIWEEIYQQDSERYEDLNQAKKISGIIKKEYESLDYQVIDVPKISIEDRVAFILKYLNP</sequence>
<feature type="domain" description="NadR/Ttd14 AAA" evidence="1">
    <location>
        <begin position="7"/>
        <end position="167"/>
    </location>
</feature>
<gene>
    <name evidence="2" type="ORF">BST97_05190</name>
</gene>
<dbReference type="InterPro" id="IPR038727">
    <property type="entry name" value="NadR/Ttd14_AAA_dom"/>
</dbReference>
<dbReference type="AlphaFoldDB" id="A0A1W6MIV7"/>
<accession>A0A1W6MIV7</accession>
<reference evidence="2 3" key="1">
    <citation type="submission" date="2016-11" db="EMBL/GenBank/DDBJ databases">
        <title>Trade-off between light-utilization and light-protection in marine flavobacteria.</title>
        <authorList>
            <person name="Kumagai Y."/>
        </authorList>
    </citation>
    <scope>NUCLEOTIDE SEQUENCE [LARGE SCALE GENOMIC DNA]</scope>
    <source>
        <strain evidence="2 3">JCM 13191</strain>
    </source>
</reference>
<dbReference type="EMBL" id="CP019344">
    <property type="protein sequence ID" value="ARN77426.1"/>
    <property type="molecule type" value="Genomic_DNA"/>
</dbReference>
<dbReference type="SUPFAM" id="SSF52540">
    <property type="entry name" value="P-loop containing nucleoside triphosphate hydrolases"/>
    <property type="match status" value="1"/>
</dbReference>
<evidence type="ECO:0000313" key="3">
    <source>
        <dbReference type="Proteomes" id="UP000193431"/>
    </source>
</evidence>
<dbReference type="STRING" id="331648.BST97_05190"/>
<keyword evidence="3" id="KW-1185">Reference proteome</keyword>
<name>A0A1W6MIV7_9FLAO</name>
<dbReference type="InterPro" id="IPR027417">
    <property type="entry name" value="P-loop_NTPase"/>
</dbReference>
<protein>
    <submittedName>
        <fullName evidence="2">ATPase</fullName>
    </submittedName>
</protein>
<dbReference type="Pfam" id="PF13521">
    <property type="entry name" value="AAA_28"/>
    <property type="match status" value="1"/>
</dbReference>
<evidence type="ECO:0000313" key="2">
    <source>
        <dbReference type="EMBL" id="ARN77426.1"/>
    </source>
</evidence>
<dbReference type="Gene3D" id="3.40.50.300">
    <property type="entry name" value="P-loop containing nucleotide triphosphate hydrolases"/>
    <property type="match status" value="1"/>
</dbReference>
<dbReference type="Proteomes" id="UP000193431">
    <property type="component" value="Chromosome"/>
</dbReference>
<evidence type="ECO:0000259" key="1">
    <source>
        <dbReference type="Pfam" id="PF13521"/>
    </source>
</evidence>
<dbReference type="OrthoDB" id="5638848at2"/>
<organism evidence="2 3">
    <name type="scientific">Nonlabens spongiae</name>
    <dbReference type="NCBI Taxonomy" id="331648"/>
    <lineage>
        <taxon>Bacteria</taxon>
        <taxon>Pseudomonadati</taxon>
        <taxon>Bacteroidota</taxon>
        <taxon>Flavobacteriia</taxon>
        <taxon>Flavobacteriales</taxon>
        <taxon>Flavobacteriaceae</taxon>
        <taxon>Nonlabens</taxon>
    </lineage>
</organism>